<organism evidence="10 12">
    <name type="scientific">Sphingosinicella microcystinivorans</name>
    <dbReference type="NCBI Taxonomy" id="335406"/>
    <lineage>
        <taxon>Bacteria</taxon>
        <taxon>Pseudomonadati</taxon>
        <taxon>Pseudomonadota</taxon>
        <taxon>Alphaproteobacteria</taxon>
        <taxon>Sphingomonadales</taxon>
        <taxon>Sphingosinicellaceae</taxon>
        <taxon>Sphingosinicella</taxon>
    </lineage>
</organism>
<evidence type="ECO:0000313" key="10">
    <source>
        <dbReference type="EMBL" id="BBE35739.1"/>
    </source>
</evidence>
<dbReference type="Pfam" id="PF13742">
    <property type="entry name" value="tRNA_anti_2"/>
    <property type="match status" value="1"/>
</dbReference>
<dbReference type="GO" id="GO:0009318">
    <property type="term" value="C:exodeoxyribonuclease VII complex"/>
    <property type="evidence" value="ECO:0007669"/>
    <property type="project" value="UniProtKB-UniRule"/>
</dbReference>
<proteinExistence type="inferred from homology"/>
<dbReference type="KEGG" id="smic:SmB9_33970"/>
<dbReference type="GO" id="GO:0008855">
    <property type="term" value="F:exodeoxyribonuclease VII activity"/>
    <property type="evidence" value="ECO:0007669"/>
    <property type="project" value="UniProtKB-UniRule"/>
</dbReference>
<evidence type="ECO:0000313" key="12">
    <source>
        <dbReference type="Proteomes" id="UP000275727"/>
    </source>
</evidence>
<dbReference type="NCBIfam" id="TIGR00237">
    <property type="entry name" value="xseA"/>
    <property type="match status" value="1"/>
</dbReference>
<comment type="subcellular location">
    <subcellularLocation>
        <location evidence="5 6">Cytoplasm</location>
    </subcellularLocation>
</comment>
<evidence type="ECO:0000313" key="13">
    <source>
        <dbReference type="Proteomes" id="UP000276029"/>
    </source>
</evidence>
<keyword evidence="3 5" id="KW-0378">Hydrolase</keyword>
<keyword evidence="2 5" id="KW-0540">Nuclease</keyword>
<evidence type="ECO:0000256" key="6">
    <source>
        <dbReference type="RuleBase" id="RU004355"/>
    </source>
</evidence>
<evidence type="ECO:0000256" key="1">
    <source>
        <dbReference type="ARBA" id="ARBA00022490"/>
    </source>
</evidence>
<dbReference type="GO" id="GO:0005737">
    <property type="term" value="C:cytoplasm"/>
    <property type="evidence" value="ECO:0007669"/>
    <property type="project" value="UniProtKB-SubCell"/>
</dbReference>
<dbReference type="Proteomes" id="UP000275727">
    <property type="component" value="Chromosome"/>
</dbReference>
<feature type="domain" description="Exonuclease VII large subunit C-terminal" evidence="8">
    <location>
        <begin position="126"/>
        <end position="433"/>
    </location>
</feature>
<accession>A0AAD1D9I3</accession>
<keyword evidence="4 5" id="KW-0269">Exonuclease</keyword>
<dbReference type="Pfam" id="PF02601">
    <property type="entry name" value="Exonuc_VII_L"/>
    <property type="match status" value="1"/>
</dbReference>
<sequence length="465" mass="50188">MDAAGNAHEFTVSELSSALKRSIEDQFGNVRLRGEVSGWKVPASGHAYFALKDDAALIDAVMWKGQRARLNFRPEDGMEVVATGRLTTYPGRSKYQIVVESLELAGEGALLAMIERRKAMLATEGLFAPERKRPIPWLPELIGVVTSPTGAVIRDILHRLGDRFPRDVLVWPVKVQGDGAAEEVAAAIRGFNVLPRRPDVIIVARGGGSIEDLMAFNEEIVVRAAAASEIPLISAVGHETDTTLIDFASDRRAPTPTAAAELAVPVRAELVAGVSSFAARLDRCIAKTLDVRAERTRLWSARLPTPTAILGMKTQRLDDVGERLPRALRTGLQQWQGRYAQAAEPLRAAMRSRIAEARHDLAGAATRLRPTLLTGLVQRAADRAASSGRLLESLSPLAILSRGYAVVTRPDGSLVKRADEARRETRLGLRFGDSPDPVEVVVGGGGAKPRKSASQGDTPLQAKLL</sequence>
<keyword evidence="1 5" id="KW-0963">Cytoplasm</keyword>
<dbReference type="GO" id="GO:0003676">
    <property type="term" value="F:nucleic acid binding"/>
    <property type="evidence" value="ECO:0007669"/>
    <property type="project" value="InterPro"/>
</dbReference>
<keyword evidence="13" id="KW-1185">Reference proteome</keyword>
<name>A0AAD1D9I3_SPHMI</name>
<evidence type="ECO:0000256" key="2">
    <source>
        <dbReference type="ARBA" id="ARBA00022722"/>
    </source>
</evidence>
<comment type="function">
    <text evidence="5">Bidirectionally degrades single-stranded DNA into large acid-insoluble oligonucleotides, which are then degraded further into small acid-soluble oligonucleotides.</text>
</comment>
<dbReference type="InterPro" id="IPR020579">
    <property type="entry name" value="Exonuc_VII_lsu_C"/>
</dbReference>
<dbReference type="PANTHER" id="PTHR30008:SF0">
    <property type="entry name" value="EXODEOXYRIBONUCLEASE 7 LARGE SUBUNIT"/>
    <property type="match status" value="1"/>
</dbReference>
<feature type="region of interest" description="Disordered" evidence="7">
    <location>
        <begin position="442"/>
        <end position="465"/>
    </location>
</feature>
<dbReference type="GO" id="GO:0006308">
    <property type="term" value="P:DNA catabolic process"/>
    <property type="evidence" value="ECO:0007669"/>
    <property type="project" value="UniProtKB-UniRule"/>
</dbReference>
<comment type="subunit">
    <text evidence="5">Heterooligomer composed of large and small subunits.</text>
</comment>
<dbReference type="EC" id="3.1.11.6" evidence="5"/>
<evidence type="ECO:0000256" key="4">
    <source>
        <dbReference type="ARBA" id="ARBA00022839"/>
    </source>
</evidence>
<dbReference type="CDD" id="cd04489">
    <property type="entry name" value="ExoVII_LU_OBF"/>
    <property type="match status" value="1"/>
</dbReference>
<evidence type="ECO:0000259" key="8">
    <source>
        <dbReference type="Pfam" id="PF02601"/>
    </source>
</evidence>
<dbReference type="PANTHER" id="PTHR30008">
    <property type="entry name" value="EXODEOXYRIBONUCLEASE 7 LARGE SUBUNIT"/>
    <property type="match status" value="1"/>
</dbReference>
<dbReference type="HAMAP" id="MF_00378">
    <property type="entry name" value="Exonuc_7_L"/>
    <property type="match status" value="1"/>
</dbReference>
<reference evidence="10 12" key="1">
    <citation type="submission" date="2018-06" db="EMBL/GenBank/DDBJ databases">
        <title>Complete Genome Sequence of the Microcystin-Degrading Bacterium Sphingosinicella microcystinivorans Strain B-9.</title>
        <authorList>
            <person name="Jin H."/>
            <person name="Nishizawa T."/>
            <person name="Guo Y."/>
            <person name="Nishizawa A."/>
            <person name="Park H."/>
            <person name="Kato H."/>
            <person name="Tsuji K."/>
            <person name="Harada K."/>
        </authorList>
    </citation>
    <scope>NUCLEOTIDE SEQUENCE [LARGE SCALE GENOMIC DNA]</scope>
    <source>
        <strain evidence="10 12">B9</strain>
    </source>
</reference>
<evidence type="ECO:0000256" key="3">
    <source>
        <dbReference type="ARBA" id="ARBA00022801"/>
    </source>
</evidence>
<evidence type="ECO:0000256" key="7">
    <source>
        <dbReference type="SAM" id="MobiDB-lite"/>
    </source>
</evidence>
<reference evidence="11 13" key="2">
    <citation type="submission" date="2018-10" db="EMBL/GenBank/DDBJ databases">
        <title>Genomic Encyclopedia of Type Strains, Phase IV (KMG-IV): sequencing the most valuable type-strain genomes for metagenomic binning, comparative biology and taxonomic classification.</title>
        <authorList>
            <person name="Goeker M."/>
        </authorList>
    </citation>
    <scope>NUCLEOTIDE SEQUENCE [LARGE SCALE GENOMIC DNA]</scope>
    <source>
        <strain evidence="11 13">DSM 19791</strain>
    </source>
</reference>
<dbReference type="Proteomes" id="UP000276029">
    <property type="component" value="Unassembled WGS sequence"/>
</dbReference>
<evidence type="ECO:0000313" key="11">
    <source>
        <dbReference type="EMBL" id="RKS87928.1"/>
    </source>
</evidence>
<dbReference type="AlphaFoldDB" id="A0AAD1D9I3"/>
<dbReference type="EMBL" id="RBWX01000009">
    <property type="protein sequence ID" value="RKS87928.1"/>
    <property type="molecule type" value="Genomic_DNA"/>
</dbReference>
<gene>
    <name evidence="5 10" type="primary">xseA</name>
    <name evidence="11" type="ORF">DFR51_2574</name>
    <name evidence="10" type="ORF">SmB9_33970</name>
</gene>
<dbReference type="InterPro" id="IPR003753">
    <property type="entry name" value="Exonuc_VII_L"/>
</dbReference>
<comment type="similarity">
    <text evidence="5 6">Belongs to the XseA family.</text>
</comment>
<dbReference type="RefSeq" id="WP_121051762.1">
    <property type="nucleotide sequence ID" value="NZ_AP018711.1"/>
</dbReference>
<protein>
    <recommendedName>
        <fullName evidence="5">Exodeoxyribonuclease 7 large subunit</fullName>
        <ecNumber evidence="5">3.1.11.6</ecNumber>
    </recommendedName>
    <alternativeName>
        <fullName evidence="5">Exodeoxyribonuclease VII large subunit</fullName>
        <shortName evidence="5">Exonuclease VII large subunit</shortName>
    </alternativeName>
</protein>
<dbReference type="InterPro" id="IPR025824">
    <property type="entry name" value="OB-fold_nuc-bd_dom"/>
</dbReference>
<comment type="catalytic activity">
    <reaction evidence="5 6">
        <text>Exonucleolytic cleavage in either 5'- to 3'- or 3'- to 5'-direction to yield nucleoside 5'-phosphates.</text>
        <dbReference type="EC" id="3.1.11.6"/>
    </reaction>
</comment>
<dbReference type="EMBL" id="AP018711">
    <property type="protein sequence ID" value="BBE35739.1"/>
    <property type="molecule type" value="Genomic_DNA"/>
</dbReference>
<evidence type="ECO:0000259" key="9">
    <source>
        <dbReference type="Pfam" id="PF13742"/>
    </source>
</evidence>
<evidence type="ECO:0000256" key="5">
    <source>
        <dbReference type="HAMAP-Rule" id="MF_00378"/>
    </source>
</evidence>
<feature type="domain" description="OB-fold nucleic acid binding" evidence="9">
    <location>
        <begin position="10"/>
        <end position="102"/>
    </location>
</feature>